<evidence type="ECO:0000256" key="2">
    <source>
        <dbReference type="ARBA" id="ARBA00022525"/>
    </source>
</evidence>
<dbReference type="PANTHER" id="PTHR11332:SF6">
    <property type="entry name" value="SECRETOGLOBIN FAMILY 1D MEMBER 4"/>
    <property type="match status" value="1"/>
</dbReference>
<dbReference type="GO" id="GO:0005615">
    <property type="term" value="C:extracellular space"/>
    <property type="evidence" value="ECO:0007669"/>
    <property type="project" value="TreeGrafter"/>
</dbReference>
<evidence type="ECO:0000256" key="3">
    <source>
        <dbReference type="ARBA" id="ARBA00022729"/>
    </source>
</evidence>
<sequence>MRLFLSVLLVILALYCYEANAFACPALVDDLSSFLFQPAAIYKKTVRKFNASQEVIEAKLEVKSCTDKIFLGNRILIANTLLQKEYPAAIWKTPYRTPQLLQVNV</sequence>
<organism evidence="6 7">
    <name type="scientific">Leptonychotes weddellii</name>
    <name type="common">Weddell seal</name>
    <name type="synonym">Otaria weddellii</name>
    <dbReference type="NCBI Taxonomy" id="9713"/>
    <lineage>
        <taxon>Eukaryota</taxon>
        <taxon>Metazoa</taxon>
        <taxon>Chordata</taxon>
        <taxon>Craniata</taxon>
        <taxon>Vertebrata</taxon>
        <taxon>Euteleostomi</taxon>
        <taxon>Mammalia</taxon>
        <taxon>Eutheria</taxon>
        <taxon>Laurasiatheria</taxon>
        <taxon>Carnivora</taxon>
        <taxon>Caniformia</taxon>
        <taxon>Pinnipedia</taxon>
        <taxon>Phocidae</taxon>
        <taxon>Monachinae</taxon>
        <taxon>Lobodontini</taxon>
        <taxon>Leptonychotes</taxon>
    </lineage>
</organism>
<gene>
    <name evidence="7" type="primary">LOC102728190</name>
</gene>
<dbReference type="KEGG" id="lww:102728190"/>
<keyword evidence="6" id="KW-1185">Reference proteome</keyword>
<dbReference type="GeneID" id="102728190"/>
<dbReference type="InterPro" id="IPR035960">
    <property type="entry name" value="Secretoglobin_sf"/>
</dbReference>
<evidence type="ECO:0000256" key="1">
    <source>
        <dbReference type="ARBA" id="ARBA00004613"/>
    </source>
</evidence>
<accession>A0A2U3XG32</accession>
<dbReference type="InterPro" id="IPR016126">
    <property type="entry name" value="Secretoglobin"/>
</dbReference>
<keyword evidence="3 5" id="KW-0732">Signal</keyword>
<evidence type="ECO:0000313" key="6">
    <source>
        <dbReference type="Proteomes" id="UP000245341"/>
    </source>
</evidence>
<dbReference type="STRING" id="9713.A0A2U3XG32"/>
<dbReference type="PANTHER" id="PTHR11332">
    <property type="entry name" value="SECRETOGLOBIN FAMILY 1D"/>
    <property type="match status" value="1"/>
</dbReference>
<feature type="signal peptide" evidence="5">
    <location>
        <begin position="1"/>
        <end position="21"/>
    </location>
</feature>
<dbReference type="Pfam" id="PF01099">
    <property type="entry name" value="Uteroglobin"/>
    <property type="match status" value="1"/>
</dbReference>
<comment type="similarity">
    <text evidence="4">Belongs to the secretoglobin family. Lipophilin subfamily.</text>
</comment>
<feature type="chain" id="PRO_5015718794" evidence="5">
    <location>
        <begin position="22"/>
        <end position="105"/>
    </location>
</feature>
<evidence type="ECO:0000313" key="7">
    <source>
        <dbReference type="RefSeq" id="XP_006730442.1"/>
    </source>
</evidence>
<proteinExistence type="inferred from homology"/>
<dbReference type="Proteomes" id="UP000245341">
    <property type="component" value="Unplaced"/>
</dbReference>
<name>A0A2U3XG32_LEPWE</name>
<dbReference type="SUPFAM" id="SSF48201">
    <property type="entry name" value="Uteroglobin-like"/>
    <property type="match status" value="1"/>
</dbReference>
<dbReference type="AlphaFoldDB" id="A0A2U3XG32"/>
<protein>
    <submittedName>
        <fullName evidence="7">Secretoglobin family 1D member 2-like</fullName>
    </submittedName>
</protein>
<dbReference type="RefSeq" id="XP_006730442.1">
    <property type="nucleotide sequence ID" value="XM_006730379.1"/>
</dbReference>
<dbReference type="OrthoDB" id="9535440at2759"/>
<keyword evidence="2" id="KW-0964">Secreted</keyword>
<reference evidence="7" key="1">
    <citation type="submission" date="2025-08" db="UniProtKB">
        <authorList>
            <consortium name="RefSeq"/>
        </authorList>
    </citation>
    <scope>IDENTIFICATION</scope>
    <source>
        <tissue evidence="7">Liver</tissue>
    </source>
</reference>
<evidence type="ECO:0000256" key="5">
    <source>
        <dbReference type="SAM" id="SignalP"/>
    </source>
</evidence>
<comment type="subcellular location">
    <subcellularLocation>
        <location evidence="1">Secreted</location>
    </subcellularLocation>
</comment>
<evidence type="ECO:0000256" key="4">
    <source>
        <dbReference type="ARBA" id="ARBA00038364"/>
    </source>
</evidence>
<dbReference type="PROSITE" id="PS51311">
    <property type="entry name" value="SCGB"/>
    <property type="match status" value="1"/>
</dbReference>